<sequence>MRSHNIEVIPEPFPHAVVRDFLDLDAVAGELEWLAGQEFEPGEADLFSYSSTRELGAASQLAGLRRALGDPAWRSRVAAAFDTPLLCSLDLAAYVYAQGDYLLPHDDRVEGRQVAWSLHLTRGLREQDGGALELFDAAADVAGRVVKCIVPEFNSLVLFRVSPRSWHQVAEVVGDVQRLTVTGWYHD</sequence>
<dbReference type="AlphaFoldDB" id="A0A7C7ZE78"/>
<dbReference type="SMART" id="SM00702">
    <property type="entry name" value="P4Hc"/>
    <property type="match status" value="1"/>
</dbReference>
<dbReference type="EMBL" id="DUAV01000031">
    <property type="protein sequence ID" value="HIG63841.1"/>
    <property type="molecule type" value="Genomic_DNA"/>
</dbReference>
<dbReference type="InterPro" id="IPR051842">
    <property type="entry name" value="uS12_prolyl_hydroxylase"/>
</dbReference>
<dbReference type="InterPro" id="IPR039558">
    <property type="entry name" value="TPA1/OFD1_N"/>
</dbReference>
<evidence type="ECO:0000256" key="1">
    <source>
        <dbReference type="ARBA" id="ARBA00001961"/>
    </source>
</evidence>
<dbReference type="GO" id="GO:0031418">
    <property type="term" value="F:L-ascorbic acid binding"/>
    <property type="evidence" value="ECO:0007669"/>
    <property type="project" value="InterPro"/>
</dbReference>
<dbReference type="PANTHER" id="PTHR12117">
    <property type="entry name" value="HISTONE ACETYLTRANSFERASE COMPLEX"/>
    <property type="match status" value="1"/>
</dbReference>
<dbReference type="GO" id="GO:0031543">
    <property type="term" value="F:peptidyl-proline dioxygenase activity"/>
    <property type="evidence" value="ECO:0007669"/>
    <property type="project" value="TreeGrafter"/>
</dbReference>
<protein>
    <recommendedName>
        <fullName evidence="4">Prolyl 4-hydroxylase alpha subunit domain-containing protein</fullName>
    </recommendedName>
</protein>
<comment type="caution">
    <text evidence="5">The sequence shown here is derived from an EMBL/GenBank/DDBJ whole genome shotgun (WGS) entry which is preliminary data.</text>
</comment>
<evidence type="ECO:0000256" key="3">
    <source>
        <dbReference type="ARBA" id="ARBA00023002"/>
    </source>
</evidence>
<dbReference type="GO" id="GO:0005737">
    <property type="term" value="C:cytoplasm"/>
    <property type="evidence" value="ECO:0007669"/>
    <property type="project" value="TreeGrafter"/>
</dbReference>
<dbReference type="GO" id="GO:0006449">
    <property type="term" value="P:regulation of translational termination"/>
    <property type="evidence" value="ECO:0007669"/>
    <property type="project" value="TreeGrafter"/>
</dbReference>
<dbReference type="InterPro" id="IPR006620">
    <property type="entry name" value="Pro_4_hyd_alph"/>
</dbReference>
<dbReference type="Gene3D" id="2.60.120.620">
    <property type="entry name" value="q2cbj1_9rhob like domain"/>
    <property type="match status" value="1"/>
</dbReference>
<dbReference type="Proteomes" id="UP000589516">
    <property type="component" value="Unassembled WGS sequence"/>
</dbReference>
<evidence type="ECO:0000313" key="6">
    <source>
        <dbReference type="Proteomes" id="UP000589516"/>
    </source>
</evidence>
<evidence type="ECO:0000313" key="5">
    <source>
        <dbReference type="EMBL" id="HIG63841.1"/>
    </source>
</evidence>
<keyword evidence="3" id="KW-0560">Oxidoreductase</keyword>
<dbReference type="PANTHER" id="PTHR12117:SF0">
    <property type="entry name" value="PROLYL 3-HYDROXYLASE OGFOD1"/>
    <property type="match status" value="1"/>
</dbReference>
<reference evidence="6" key="1">
    <citation type="journal article" date="2019" name="bioRxiv">
        <title>Genome diversification in globally distributed novel marine Proteobacteria is linked to environmental adaptation.</title>
        <authorList>
            <person name="Zhou Z."/>
            <person name="Tran P.Q."/>
            <person name="Kieft K."/>
            <person name="Anantharaman K."/>
        </authorList>
    </citation>
    <scope>NUCLEOTIDE SEQUENCE [LARGE SCALE GENOMIC DNA]</scope>
</reference>
<gene>
    <name evidence="5" type="ORF">EYQ16_04930</name>
</gene>
<evidence type="ECO:0000256" key="2">
    <source>
        <dbReference type="ARBA" id="ARBA00022964"/>
    </source>
</evidence>
<evidence type="ECO:0000259" key="4">
    <source>
        <dbReference type="SMART" id="SM00702"/>
    </source>
</evidence>
<dbReference type="Pfam" id="PF13661">
    <property type="entry name" value="2OG-FeII_Oxy_4"/>
    <property type="match status" value="1"/>
</dbReference>
<keyword evidence="2" id="KW-0223">Dioxygenase</keyword>
<comment type="cofactor">
    <cofactor evidence="1">
        <name>L-ascorbate</name>
        <dbReference type="ChEBI" id="CHEBI:38290"/>
    </cofactor>
</comment>
<proteinExistence type="predicted"/>
<name>A0A7C7ZE78_9ARCH</name>
<feature type="domain" description="Prolyl 4-hydroxylase alpha subunit" evidence="4">
    <location>
        <begin position="14"/>
        <end position="186"/>
    </location>
</feature>
<accession>A0A7C7ZE78</accession>
<dbReference type="GO" id="GO:0005506">
    <property type="term" value="F:iron ion binding"/>
    <property type="evidence" value="ECO:0007669"/>
    <property type="project" value="InterPro"/>
</dbReference>
<organism evidence="5 6">
    <name type="scientific">Marine Group III euryarchaeote</name>
    <dbReference type="NCBI Taxonomy" id="2173149"/>
    <lineage>
        <taxon>Archaea</taxon>
        <taxon>Methanobacteriati</taxon>
        <taxon>Thermoplasmatota</taxon>
        <taxon>Thermoplasmata</taxon>
        <taxon>Candidatus Thermoprofundales</taxon>
    </lineage>
</organism>